<evidence type="ECO:0000256" key="1">
    <source>
        <dbReference type="SAM" id="Phobius"/>
    </source>
</evidence>
<proteinExistence type="predicted"/>
<dbReference type="EMBL" id="CP157974">
    <property type="protein sequence ID" value="XBT82802.1"/>
    <property type="molecule type" value="Genomic_DNA"/>
</dbReference>
<dbReference type="NCBIfam" id="NF033610">
    <property type="entry name" value="SLATT_3"/>
    <property type="match status" value="1"/>
</dbReference>
<organism evidence="4">
    <name type="scientific">Micromonospora sp. HUAS YX12</name>
    <dbReference type="NCBI Taxonomy" id="3156396"/>
    <lineage>
        <taxon>Bacteria</taxon>
        <taxon>Bacillati</taxon>
        <taxon>Actinomycetota</taxon>
        <taxon>Actinomycetes</taxon>
        <taxon>Micromonosporales</taxon>
        <taxon>Micromonosporaceae</taxon>
        <taxon>Micromonospora</taxon>
    </lineage>
</organism>
<dbReference type="Pfam" id="PF18184">
    <property type="entry name" value="SLATT_3"/>
    <property type="match status" value="1"/>
</dbReference>
<evidence type="ECO:0000313" key="4">
    <source>
        <dbReference type="EMBL" id="XBT82802.1"/>
    </source>
</evidence>
<feature type="domain" description="SMODS and SLOG-associating 2TM effector" evidence="3">
    <location>
        <begin position="8"/>
        <end position="162"/>
    </location>
</feature>
<keyword evidence="1" id="KW-0472">Membrane</keyword>
<evidence type="ECO:0000259" key="2">
    <source>
        <dbReference type="Pfam" id="PF18181"/>
    </source>
</evidence>
<evidence type="ECO:0000259" key="3">
    <source>
        <dbReference type="Pfam" id="PF18184"/>
    </source>
</evidence>
<feature type="transmembrane region" description="Helical" evidence="1">
    <location>
        <begin position="191"/>
        <end position="209"/>
    </location>
</feature>
<dbReference type="Pfam" id="PF18181">
    <property type="entry name" value="SLATT_1"/>
    <property type="match status" value="1"/>
</dbReference>
<feature type="transmembrane region" description="Helical" evidence="1">
    <location>
        <begin position="59"/>
        <end position="78"/>
    </location>
</feature>
<feature type="domain" description="SMODS and SLOG-associating 2TM effector" evidence="2">
    <location>
        <begin position="166"/>
        <end position="290"/>
    </location>
</feature>
<dbReference type="InterPro" id="IPR040884">
    <property type="entry name" value="SLATT_1"/>
</dbReference>
<protein>
    <submittedName>
        <fullName evidence="4">DUF4231 domain-containing protein</fullName>
    </submittedName>
</protein>
<feature type="transmembrane region" description="Helical" evidence="1">
    <location>
        <begin position="25"/>
        <end position="47"/>
    </location>
</feature>
<dbReference type="RefSeq" id="WP_349879185.1">
    <property type="nucleotide sequence ID" value="NZ_CP157974.1"/>
</dbReference>
<gene>
    <name evidence="4" type="ORF">ABIH81_04720</name>
</gene>
<dbReference type="NCBIfam" id="NF033634">
    <property type="entry name" value="SLATT_1"/>
    <property type="match status" value="1"/>
</dbReference>
<accession>A0AAU7R3Q4</accession>
<keyword evidence="1" id="KW-0812">Transmembrane</keyword>
<dbReference type="AlphaFoldDB" id="A0AAU7R3Q4"/>
<dbReference type="InterPro" id="IPR041116">
    <property type="entry name" value="SLATT_3"/>
</dbReference>
<keyword evidence="1" id="KW-1133">Transmembrane helix</keyword>
<sequence>MTVEKSFPNLLDQAERMSIKGQQSYMRLTYAGLLVALLASIGGAINIDRRLGEKAVDLGGALAGLAFIAGIFIAYYLLSTKPERAWYEGRAAAESIKTMSWQYCVAGGAFGYDTLVPADKLFLDRLKETGQTAAAAQLTLTGVGSQITNGMRSLRAAPLADRMVRYRIDRLEQQNKWYAQKAADNRRRARLWFGIAIILQAIGLVFAALKTFDVVDVDLLGIVATAAASASAWLQTKDHQNLAESYAVTSRDLSLVLTKADSMLQGATEEVWRRFVEDAEHAISREHTLWLARRGIQTIEN</sequence>
<reference evidence="4" key="1">
    <citation type="submission" date="2024-06" db="EMBL/GenBank/DDBJ databases">
        <title>Micromonospora sp. strain HUAS YX12 genome sequences.</title>
        <authorList>
            <person name="Mo P."/>
        </authorList>
    </citation>
    <scope>NUCLEOTIDE SEQUENCE</scope>
    <source>
        <strain evidence="4">HUAS YX12</strain>
    </source>
</reference>
<name>A0AAU7R3Q4_9ACTN</name>